<keyword evidence="3" id="KW-0378">Hydrolase</keyword>
<dbReference type="Proteomes" id="UP001205105">
    <property type="component" value="Unassembled WGS sequence"/>
</dbReference>
<keyword evidence="2" id="KW-0732">Signal</keyword>
<dbReference type="Gene3D" id="3.60.21.10">
    <property type="match status" value="1"/>
</dbReference>
<feature type="domain" description="Calcineurin-like phosphoesterase" evidence="5">
    <location>
        <begin position="8"/>
        <end position="240"/>
    </location>
</feature>
<proteinExistence type="inferred from homology"/>
<dbReference type="SUPFAM" id="SSF55816">
    <property type="entry name" value="5'-nucleotidase (syn. UDP-sugar hydrolase), C-terminal domain"/>
    <property type="match status" value="1"/>
</dbReference>
<dbReference type="SUPFAM" id="SSF56300">
    <property type="entry name" value="Metallo-dependent phosphatases"/>
    <property type="match status" value="1"/>
</dbReference>
<dbReference type="PRINTS" id="PR01607">
    <property type="entry name" value="APYRASEFAMLY"/>
</dbReference>
<keyword evidence="4" id="KW-1133">Transmembrane helix</keyword>
<evidence type="ECO:0000256" key="3">
    <source>
        <dbReference type="RuleBase" id="RU362119"/>
    </source>
</evidence>
<dbReference type="InterPro" id="IPR029052">
    <property type="entry name" value="Metallo-depent_PP-like"/>
</dbReference>
<dbReference type="Pfam" id="PF00149">
    <property type="entry name" value="Metallophos"/>
    <property type="match status" value="1"/>
</dbReference>
<keyword evidence="4" id="KW-0812">Transmembrane</keyword>
<evidence type="ECO:0000256" key="4">
    <source>
        <dbReference type="SAM" id="Phobius"/>
    </source>
</evidence>
<feature type="transmembrane region" description="Helical" evidence="4">
    <location>
        <begin position="600"/>
        <end position="619"/>
    </location>
</feature>
<sequence>MNIHFPLQVLHVNDIHAHFDPSDVNFGTTCDLDAGAPTCFGGIARLATALAEAKAEGAAAGLDSLVLHAGDQFTGTLWDVVYTSNGDLIAAPFLKELGVQAFTFGNHEFDHGPALAAQFAANLTELGIPVLACNLDVSKEPAFDGVALQNFTIVELPKSNTKIGIIGLTTTDTVFTSSPGDNIVFRNYSDVLPGCVAAAKAAGADRIIALTHNGYDEDVALAADAAAAGVDLIVGGHSHTLLYGTPAPAGEPQVASTPPPLLVSPATNESNTAEGPYPTLVKAADGRAVPVVQALWGSRYMGKLATSWGTQGGLLAANGSVVLLGGANSTNDVPEDPEVTQQLNDLRGALNDLNEQVVGSSLVFLDGDRVDIRNNETNLGDFACDAMQWFVSSAGTGSGGGNVLDAYPGVPTVCLLGGGSLRVSLPPGNVSYGDMLNVSPFGNFLVVKRINASILTEALNNGLSGWTGDSSAAGRFPQVGGMRYSFNPSLPEFSRLVTAQLLPTGNGSPVPLATYDGNILLLTADYNANGGDNYTMFEDAPLVYDTSTLLASILSDYVTFASPIDIVAQGRIINCAQNATDALCSAAPAPAPAPSSAAGAAGWAGLAQLVAAAIVVVALTA</sequence>
<evidence type="ECO:0000313" key="8">
    <source>
        <dbReference type="Proteomes" id="UP001205105"/>
    </source>
</evidence>
<name>A0AAD5H827_9CHLO</name>
<dbReference type="GO" id="GO:0009166">
    <property type="term" value="P:nucleotide catabolic process"/>
    <property type="evidence" value="ECO:0007669"/>
    <property type="project" value="InterPro"/>
</dbReference>
<dbReference type="AlphaFoldDB" id="A0AAD5H827"/>
<evidence type="ECO:0008006" key="9">
    <source>
        <dbReference type="Google" id="ProtNLM"/>
    </source>
</evidence>
<keyword evidence="3" id="KW-0547">Nucleotide-binding</keyword>
<dbReference type="GO" id="GO:0000166">
    <property type="term" value="F:nucleotide binding"/>
    <property type="evidence" value="ECO:0007669"/>
    <property type="project" value="UniProtKB-KW"/>
</dbReference>
<evidence type="ECO:0000256" key="1">
    <source>
        <dbReference type="ARBA" id="ARBA00006654"/>
    </source>
</evidence>
<evidence type="ECO:0000256" key="2">
    <source>
        <dbReference type="ARBA" id="ARBA00022729"/>
    </source>
</evidence>
<dbReference type="EMBL" id="JADXDR010000035">
    <property type="protein sequence ID" value="KAI7843965.1"/>
    <property type="molecule type" value="Genomic_DNA"/>
</dbReference>
<dbReference type="Pfam" id="PF02872">
    <property type="entry name" value="5_nucleotid_C"/>
    <property type="match status" value="1"/>
</dbReference>
<dbReference type="GO" id="GO:0016787">
    <property type="term" value="F:hydrolase activity"/>
    <property type="evidence" value="ECO:0007669"/>
    <property type="project" value="UniProtKB-KW"/>
</dbReference>
<organism evidence="7 8">
    <name type="scientific">Chlorella ohadii</name>
    <dbReference type="NCBI Taxonomy" id="2649997"/>
    <lineage>
        <taxon>Eukaryota</taxon>
        <taxon>Viridiplantae</taxon>
        <taxon>Chlorophyta</taxon>
        <taxon>core chlorophytes</taxon>
        <taxon>Trebouxiophyceae</taxon>
        <taxon>Chlorellales</taxon>
        <taxon>Chlorellaceae</taxon>
        <taxon>Chlorella clade</taxon>
        <taxon>Chlorella</taxon>
    </lineage>
</organism>
<protein>
    <recommendedName>
        <fullName evidence="9">5'-nucleotidase</fullName>
    </recommendedName>
</protein>
<gene>
    <name evidence="7" type="ORF">COHA_002503</name>
</gene>
<dbReference type="PANTHER" id="PTHR11575:SF24">
    <property type="entry name" value="5'-NUCLEOTIDASE"/>
    <property type="match status" value="1"/>
</dbReference>
<evidence type="ECO:0000259" key="6">
    <source>
        <dbReference type="Pfam" id="PF02872"/>
    </source>
</evidence>
<accession>A0AAD5H827</accession>
<evidence type="ECO:0000259" key="5">
    <source>
        <dbReference type="Pfam" id="PF00149"/>
    </source>
</evidence>
<evidence type="ECO:0000313" key="7">
    <source>
        <dbReference type="EMBL" id="KAI7843965.1"/>
    </source>
</evidence>
<comment type="caution">
    <text evidence="7">The sequence shown here is derived from an EMBL/GenBank/DDBJ whole genome shotgun (WGS) entry which is preliminary data.</text>
</comment>
<dbReference type="PANTHER" id="PTHR11575">
    <property type="entry name" value="5'-NUCLEOTIDASE-RELATED"/>
    <property type="match status" value="1"/>
</dbReference>
<dbReference type="InterPro" id="IPR008334">
    <property type="entry name" value="5'-Nucleotdase_C"/>
</dbReference>
<reference evidence="7" key="1">
    <citation type="submission" date="2020-11" db="EMBL/GenBank/DDBJ databases">
        <title>Chlorella ohadii genome sequencing and assembly.</title>
        <authorList>
            <person name="Murik O."/>
            <person name="Treves H."/>
            <person name="Kedem I."/>
            <person name="Shotland Y."/>
            <person name="Kaplan A."/>
        </authorList>
    </citation>
    <scope>NUCLEOTIDE SEQUENCE</scope>
    <source>
        <strain evidence="7">1</strain>
    </source>
</reference>
<dbReference type="InterPro" id="IPR006179">
    <property type="entry name" value="5_nucleotidase/apyrase"/>
</dbReference>
<keyword evidence="8" id="KW-1185">Reference proteome</keyword>
<keyword evidence="4" id="KW-0472">Membrane</keyword>
<comment type="similarity">
    <text evidence="1 3">Belongs to the 5'-nucleotidase family.</text>
</comment>
<dbReference type="InterPro" id="IPR004843">
    <property type="entry name" value="Calcineurin-like_PHP"/>
</dbReference>
<dbReference type="InterPro" id="IPR036907">
    <property type="entry name" value="5'-Nucleotdase_C_sf"/>
</dbReference>
<dbReference type="Gene3D" id="3.90.780.10">
    <property type="entry name" value="5'-Nucleotidase, C-terminal domain"/>
    <property type="match status" value="1"/>
</dbReference>
<feature type="domain" description="5'-Nucleotidase C-terminal" evidence="6">
    <location>
        <begin position="367"/>
        <end position="538"/>
    </location>
</feature>